<dbReference type="GO" id="GO:0019310">
    <property type="term" value="P:inositol catabolic process"/>
    <property type="evidence" value="ECO:0007669"/>
    <property type="project" value="UniProtKB-UniRule"/>
</dbReference>
<dbReference type="EMBL" id="HBHV01001029">
    <property type="protein sequence ID" value="CAE0008695.1"/>
    <property type="molecule type" value="Transcribed_RNA"/>
</dbReference>
<name>A0A7S3DYM5_9CHLO</name>
<feature type="binding site" evidence="14">
    <location>
        <position position="72"/>
    </location>
    <ligand>
        <name>Fe cation</name>
        <dbReference type="ChEBI" id="CHEBI:24875"/>
        <label>1</label>
    </ligand>
</feature>
<evidence type="ECO:0000256" key="1">
    <source>
        <dbReference type="ARBA" id="ARBA00004496"/>
    </source>
</evidence>
<reference evidence="16" key="1">
    <citation type="submission" date="2021-01" db="EMBL/GenBank/DDBJ databases">
        <authorList>
            <person name="Corre E."/>
            <person name="Pelletier E."/>
            <person name="Niang G."/>
            <person name="Scheremetjew M."/>
            <person name="Finn R."/>
            <person name="Kale V."/>
            <person name="Holt S."/>
            <person name="Cochrane G."/>
            <person name="Meng A."/>
            <person name="Brown T."/>
            <person name="Cohen L."/>
        </authorList>
    </citation>
    <scope>NUCLEOTIDE SEQUENCE</scope>
    <source>
        <strain evidence="16">RCC2336</strain>
    </source>
</reference>
<dbReference type="GO" id="GO:0019853">
    <property type="term" value="P:L-ascorbic acid biosynthetic process"/>
    <property type="evidence" value="ECO:0007669"/>
    <property type="project" value="UniProtKB-KW"/>
</dbReference>
<feature type="binding site" evidence="13">
    <location>
        <begin position="123"/>
        <end position="124"/>
    </location>
    <ligand>
        <name>substrate</name>
    </ligand>
</feature>
<keyword evidence="10 14" id="KW-0408">Iron</keyword>
<dbReference type="UniPathway" id="UPA00111">
    <property type="reaction ID" value="UER00527"/>
</dbReference>
<sequence length="261" mass="29307">MVYRNYNDCSSSVLQCYEQQRIHHSVEFVQHLIRKYATTPYERAFSVPDILALLDTLVDVSDPDLALPNSKHAMQAAEAATEAGEPDWMVVTALIHDFGKMLCFLAPSDDDGTSPTTQWSVVGDTFVCGHALPSSLPFPTLKVKAHDSHVEYPPNCGLRNTTIAFGHDEFMYRALRRMVDLGQCTLPTEALDAIRFHSLYAWHTHGAYGELEDSVDVATKPVVLKLNQYDLYSKSNKVYEYGPELERLIVKFFPNGGLLSF</sequence>
<keyword evidence="7" id="KW-0060">Ascorbate biosynthesis</keyword>
<dbReference type="SUPFAM" id="SSF109604">
    <property type="entry name" value="HD-domain/PDEase-like"/>
    <property type="match status" value="1"/>
</dbReference>
<comment type="pathway">
    <text evidence="2 15">Polyol metabolism; myo-inositol degradation into D-glucuronate; D-glucuronate from myo-inositol: step 1/1.</text>
</comment>
<evidence type="ECO:0000256" key="14">
    <source>
        <dbReference type="PIRSR" id="PIRSR607828-2"/>
    </source>
</evidence>
<comment type="cofactor">
    <cofactor evidence="14 15">
        <name>Fe cation</name>
        <dbReference type="ChEBI" id="CHEBI:24875"/>
    </cofactor>
    <text evidence="14 15">Binds 2 iron ions per subunit.</text>
</comment>
<dbReference type="InterPro" id="IPR007828">
    <property type="entry name" value="Inositol_oxygenase"/>
</dbReference>
<evidence type="ECO:0000256" key="13">
    <source>
        <dbReference type="PIRSR" id="PIRSR607828-1"/>
    </source>
</evidence>
<feature type="binding site" evidence="14">
    <location>
        <position position="167"/>
    </location>
    <ligand>
        <name>Fe cation</name>
        <dbReference type="ChEBI" id="CHEBI:24875"/>
        <label>1</label>
    </ligand>
</feature>
<feature type="binding site" evidence="13">
    <location>
        <begin position="197"/>
        <end position="198"/>
    </location>
    <ligand>
        <name>substrate</name>
    </ligand>
</feature>
<feature type="binding site" evidence="13">
    <location>
        <position position="100"/>
    </location>
    <ligand>
        <name>substrate</name>
    </ligand>
</feature>
<evidence type="ECO:0000313" key="16">
    <source>
        <dbReference type="EMBL" id="CAE0008695.1"/>
    </source>
</evidence>
<feature type="binding site" evidence="14">
    <location>
        <position position="197"/>
    </location>
    <ligand>
        <name>Fe cation</name>
        <dbReference type="ChEBI" id="CHEBI:24875"/>
        <label>1</label>
    </ligand>
</feature>
<dbReference type="Pfam" id="PF05153">
    <property type="entry name" value="MIOX"/>
    <property type="match status" value="1"/>
</dbReference>
<dbReference type="EC" id="1.13.99.1" evidence="4 15"/>
<dbReference type="PANTHER" id="PTHR12588">
    <property type="entry name" value="MYOINOSITOL OXYGENASE"/>
    <property type="match status" value="1"/>
</dbReference>
<dbReference type="Gene3D" id="1.10.3210.10">
    <property type="entry name" value="Hypothetical protein af1432"/>
    <property type="match status" value="1"/>
</dbReference>
<dbReference type="EMBL" id="HBHV01001030">
    <property type="protein sequence ID" value="CAE0008697.1"/>
    <property type="molecule type" value="Transcribed_RNA"/>
</dbReference>
<keyword evidence="9 15" id="KW-0560">Oxidoreductase</keyword>
<protein>
    <recommendedName>
        <fullName evidence="5 15">Inositol oxygenase</fullName>
        <ecNumber evidence="4 15">1.13.99.1</ecNumber>
    </recommendedName>
    <alternativeName>
        <fullName evidence="11 15">Myo-inositol oxygenase</fullName>
    </alternativeName>
</protein>
<feature type="binding site" evidence="14">
    <location>
        <position position="96"/>
    </location>
    <ligand>
        <name>Fe cation</name>
        <dbReference type="ChEBI" id="CHEBI:24875"/>
        <label>1</label>
    </ligand>
</feature>
<dbReference type="GO" id="GO:0050113">
    <property type="term" value="F:inositol oxygenase activity"/>
    <property type="evidence" value="ECO:0007669"/>
    <property type="project" value="UniProtKB-UniRule"/>
</dbReference>
<comment type="similarity">
    <text evidence="3 15">Belongs to the myo-inositol oxygenase family.</text>
</comment>
<evidence type="ECO:0000256" key="8">
    <source>
        <dbReference type="ARBA" id="ARBA00022723"/>
    </source>
</evidence>
<evidence type="ECO:0000256" key="5">
    <source>
        <dbReference type="ARBA" id="ARBA00019269"/>
    </source>
</evidence>
<keyword evidence="6 15" id="KW-0963">Cytoplasm</keyword>
<dbReference type="GO" id="GO:0005737">
    <property type="term" value="C:cytoplasm"/>
    <property type="evidence" value="ECO:0007669"/>
    <property type="project" value="UniProtKB-SubCell"/>
</dbReference>
<feature type="binding site" evidence="14">
    <location>
        <position position="230"/>
    </location>
    <ligand>
        <name>Fe cation</name>
        <dbReference type="ChEBI" id="CHEBI:24875"/>
        <label>1</label>
    </ligand>
</feature>
<evidence type="ECO:0000256" key="12">
    <source>
        <dbReference type="ARBA" id="ARBA00048271"/>
    </source>
</evidence>
<keyword evidence="8 14" id="KW-0479">Metal-binding</keyword>
<evidence type="ECO:0000313" key="17">
    <source>
        <dbReference type="EMBL" id="CAE0008697.1"/>
    </source>
</evidence>
<evidence type="ECO:0000256" key="3">
    <source>
        <dbReference type="ARBA" id="ARBA00005286"/>
    </source>
</evidence>
<dbReference type="PANTHER" id="PTHR12588:SF0">
    <property type="entry name" value="INOSITOL OXYGENASE"/>
    <property type="match status" value="1"/>
</dbReference>
<evidence type="ECO:0000256" key="15">
    <source>
        <dbReference type="RuleBase" id="RU367039"/>
    </source>
</evidence>
<dbReference type="GO" id="GO:0005506">
    <property type="term" value="F:iron ion binding"/>
    <property type="evidence" value="ECO:0007669"/>
    <property type="project" value="InterPro"/>
</dbReference>
<evidence type="ECO:0000256" key="4">
    <source>
        <dbReference type="ARBA" id="ARBA00011919"/>
    </source>
</evidence>
<evidence type="ECO:0000256" key="11">
    <source>
        <dbReference type="ARBA" id="ARBA00029668"/>
    </source>
</evidence>
<evidence type="ECO:0000256" key="7">
    <source>
        <dbReference type="ARBA" id="ARBA00022644"/>
    </source>
</evidence>
<evidence type="ECO:0000256" key="2">
    <source>
        <dbReference type="ARBA" id="ARBA00005167"/>
    </source>
</evidence>
<comment type="catalytic activity">
    <reaction evidence="12 15">
        <text>myo-inositol + O2 = D-glucuronate + H2O + H(+)</text>
        <dbReference type="Rhea" id="RHEA:23696"/>
        <dbReference type="ChEBI" id="CHEBI:15377"/>
        <dbReference type="ChEBI" id="CHEBI:15378"/>
        <dbReference type="ChEBI" id="CHEBI:15379"/>
        <dbReference type="ChEBI" id="CHEBI:17268"/>
        <dbReference type="ChEBI" id="CHEBI:58720"/>
        <dbReference type="EC" id="1.13.99.1"/>
    </reaction>
</comment>
<evidence type="ECO:0000256" key="10">
    <source>
        <dbReference type="ARBA" id="ARBA00023004"/>
    </source>
</evidence>
<organism evidence="16">
    <name type="scientific">Pycnococcus provasolii</name>
    <dbReference type="NCBI Taxonomy" id="41880"/>
    <lineage>
        <taxon>Eukaryota</taxon>
        <taxon>Viridiplantae</taxon>
        <taxon>Chlorophyta</taxon>
        <taxon>Pseudoscourfieldiophyceae</taxon>
        <taxon>Pseudoscourfieldiales</taxon>
        <taxon>Pycnococcaceae</taxon>
        <taxon>Pycnococcus</taxon>
    </lineage>
</organism>
<feature type="binding site" evidence="14">
    <location>
        <position position="97"/>
    </location>
    <ligand>
        <name>Fe cation</name>
        <dbReference type="ChEBI" id="CHEBI:24875"/>
        <label>1</label>
    </ligand>
</feature>
<accession>A0A7S3DYM5</accession>
<proteinExistence type="inferred from homology"/>
<feature type="binding site" evidence="13">
    <location>
        <begin position="59"/>
        <end position="61"/>
    </location>
    <ligand>
        <name>substrate</name>
    </ligand>
</feature>
<dbReference type="AlphaFoldDB" id="A0A7S3DYM5"/>
<feature type="binding site" evidence="13">
    <location>
        <position position="4"/>
    </location>
    <ligand>
        <name>substrate</name>
    </ligand>
</feature>
<comment type="subcellular location">
    <subcellularLocation>
        <location evidence="1 15">Cytoplasm</location>
    </subcellularLocation>
</comment>
<evidence type="ECO:0000256" key="9">
    <source>
        <dbReference type="ARBA" id="ARBA00023002"/>
    </source>
</evidence>
<evidence type="ECO:0000256" key="6">
    <source>
        <dbReference type="ARBA" id="ARBA00022490"/>
    </source>
</evidence>
<gene>
    <name evidence="16" type="ORF">PPRO1316_LOCUS679</name>
    <name evidence="17" type="ORF">PPRO1316_LOCUS680</name>
</gene>